<sequence length="491" mass="54880">MTSQAKEKQDEYESVPLLPKPTHEDKPSFSIVRARITSAFIPVFTLSAGSARDSMLAQFLVARLKDDAGFSNSSQIGSCIEDSNNSMIKIANEFQAEASEQLMYYSLVLTIPAFFTCLLAGSYTDYIGRRLLILIPTFTYFLRTAIICCVIKFHLDLRFIYLAYGIDGLVGSWYLLLLALFSFTADISFSKKDRTFWIYFVACSLSIMAAVINIAVGYLIKIYGFFEATLFLCSMMFVAFIVPLIFLPETLQHRRSIVGVSPLIHARKIIGFYFFDGPVRQRATFCVCLTLFVIGVANDLNVGSLDALYQMHQPFCWDSVQIGDYSAIRTAGGHFFGLILFKVLQMCVSIERIGMFGALFQGGAFILEAFIQVPWQFYLVPVILIPSCPIVSIIRTMLSMLAGPDNQGAVFSSIAVVETLCNLVSSQIFNRIYSATVAFMPGAVYLVMASFGFLTSLLFGIYFLVHERSHTYEVVVKKEEGNESIQNSITF</sequence>
<feature type="transmembrane region" description="Helical" evidence="6">
    <location>
        <begin position="131"/>
        <end position="153"/>
    </location>
</feature>
<dbReference type="AlphaFoldDB" id="A0A0B7A3W8"/>
<feature type="transmembrane region" description="Helical" evidence="6">
    <location>
        <begin position="442"/>
        <end position="465"/>
    </location>
</feature>
<dbReference type="Gene3D" id="1.20.1250.20">
    <property type="entry name" value="MFS general substrate transporter like domains"/>
    <property type="match status" value="1"/>
</dbReference>
<evidence type="ECO:0000256" key="6">
    <source>
        <dbReference type="SAM" id="Phobius"/>
    </source>
</evidence>
<dbReference type="SUPFAM" id="SSF103473">
    <property type="entry name" value="MFS general substrate transporter"/>
    <property type="match status" value="1"/>
</dbReference>
<organism evidence="7">
    <name type="scientific">Arion vulgaris</name>
    <dbReference type="NCBI Taxonomy" id="1028688"/>
    <lineage>
        <taxon>Eukaryota</taxon>
        <taxon>Metazoa</taxon>
        <taxon>Spiralia</taxon>
        <taxon>Lophotrochozoa</taxon>
        <taxon>Mollusca</taxon>
        <taxon>Gastropoda</taxon>
        <taxon>Heterobranchia</taxon>
        <taxon>Euthyneura</taxon>
        <taxon>Panpulmonata</taxon>
        <taxon>Eupulmonata</taxon>
        <taxon>Stylommatophora</taxon>
        <taxon>Helicina</taxon>
        <taxon>Arionoidea</taxon>
        <taxon>Arionidae</taxon>
        <taxon>Arion</taxon>
    </lineage>
</organism>
<feature type="transmembrane region" description="Helical" evidence="6">
    <location>
        <begin position="159"/>
        <end position="184"/>
    </location>
</feature>
<evidence type="ECO:0000256" key="1">
    <source>
        <dbReference type="ARBA" id="ARBA00004141"/>
    </source>
</evidence>
<dbReference type="GO" id="GO:0022857">
    <property type="term" value="F:transmembrane transporter activity"/>
    <property type="evidence" value="ECO:0007669"/>
    <property type="project" value="TreeGrafter"/>
</dbReference>
<name>A0A0B7A3W8_9EUPU</name>
<feature type="transmembrane region" description="Helical" evidence="6">
    <location>
        <begin position="353"/>
        <end position="371"/>
    </location>
</feature>
<evidence type="ECO:0000256" key="2">
    <source>
        <dbReference type="ARBA" id="ARBA00022692"/>
    </source>
</evidence>
<accession>A0A0B7A3W8</accession>
<proteinExistence type="predicted"/>
<evidence type="ECO:0000256" key="5">
    <source>
        <dbReference type="SAM" id="MobiDB-lite"/>
    </source>
</evidence>
<feature type="transmembrane region" description="Helical" evidence="6">
    <location>
        <begin position="196"/>
        <end position="220"/>
    </location>
</feature>
<feature type="transmembrane region" description="Helical" evidence="6">
    <location>
        <begin position="226"/>
        <end position="247"/>
    </location>
</feature>
<dbReference type="PANTHER" id="PTHR23507">
    <property type="entry name" value="ZGC:174356"/>
    <property type="match status" value="1"/>
</dbReference>
<dbReference type="PANTHER" id="PTHR23507:SF1">
    <property type="entry name" value="FI18259P1-RELATED"/>
    <property type="match status" value="1"/>
</dbReference>
<dbReference type="EMBL" id="HACG01027886">
    <property type="protein sequence ID" value="CEK74751.1"/>
    <property type="molecule type" value="Transcribed_RNA"/>
</dbReference>
<feature type="compositionally biased region" description="Basic and acidic residues" evidence="5">
    <location>
        <begin position="1"/>
        <end position="11"/>
    </location>
</feature>
<keyword evidence="3 6" id="KW-1133">Transmembrane helix</keyword>
<feature type="transmembrane region" description="Helical" evidence="6">
    <location>
        <begin position="283"/>
        <end position="302"/>
    </location>
</feature>
<keyword evidence="4 6" id="KW-0472">Membrane</keyword>
<dbReference type="GO" id="GO:0016020">
    <property type="term" value="C:membrane"/>
    <property type="evidence" value="ECO:0007669"/>
    <property type="project" value="UniProtKB-SubCell"/>
</dbReference>
<evidence type="ECO:0000313" key="7">
    <source>
        <dbReference type="EMBL" id="CEK74751.1"/>
    </source>
</evidence>
<evidence type="ECO:0000256" key="4">
    <source>
        <dbReference type="ARBA" id="ARBA00023136"/>
    </source>
</evidence>
<evidence type="ECO:0000256" key="3">
    <source>
        <dbReference type="ARBA" id="ARBA00022989"/>
    </source>
</evidence>
<comment type="subcellular location">
    <subcellularLocation>
        <location evidence="1">Membrane</location>
        <topology evidence="1">Multi-pass membrane protein</topology>
    </subcellularLocation>
</comment>
<protein>
    <recommendedName>
        <fullName evidence="8">Major facilitator superfamily (MFS) profile domain-containing protein</fullName>
    </recommendedName>
</protein>
<feature type="transmembrane region" description="Helical" evidence="6">
    <location>
        <begin position="102"/>
        <end position="124"/>
    </location>
</feature>
<evidence type="ECO:0008006" key="8">
    <source>
        <dbReference type="Google" id="ProtNLM"/>
    </source>
</evidence>
<feature type="region of interest" description="Disordered" evidence="5">
    <location>
        <begin position="1"/>
        <end position="21"/>
    </location>
</feature>
<dbReference type="InterPro" id="IPR036259">
    <property type="entry name" value="MFS_trans_sf"/>
</dbReference>
<reference evidence="7" key="1">
    <citation type="submission" date="2014-12" db="EMBL/GenBank/DDBJ databases">
        <title>Insight into the proteome of Arion vulgaris.</title>
        <authorList>
            <person name="Aradska J."/>
            <person name="Bulat T."/>
            <person name="Smidak R."/>
            <person name="Sarate P."/>
            <person name="Gangsoo J."/>
            <person name="Sialana F."/>
            <person name="Bilban M."/>
            <person name="Lubec G."/>
        </authorList>
    </citation>
    <scope>NUCLEOTIDE SEQUENCE</scope>
    <source>
        <tissue evidence="7">Skin</tissue>
    </source>
</reference>
<feature type="transmembrane region" description="Helical" evidence="6">
    <location>
        <begin position="377"/>
        <end position="398"/>
    </location>
</feature>
<keyword evidence="2 6" id="KW-0812">Transmembrane</keyword>
<gene>
    <name evidence="7" type="primary">ORF92386</name>
</gene>